<gene>
    <name evidence="2" type="ORF">BCF38_103131</name>
    <name evidence="3" type="ORF">SAMN05421539_103131</name>
</gene>
<evidence type="ECO:0000256" key="1">
    <source>
        <dbReference type="SAM" id="Phobius"/>
    </source>
</evidence>
<sequence length="255" mass="27615">MHDRTDPDPELEADLLAMFQGRLDADRSLAVADYLAEHPERTSDLLADARNAAALRRALSEAETPAPTRLVTEARRLQDRLRAQRLLHRVAPIAAAAALVALGWTGHVLWQAAGPATAPPLVEAALDAQAALELRHWMVSQPESADLDPQEIVAALGIDLPQLPEDWTLRDVQIVATPDRPAVAIVADAPDLGRLLLLVVARSPEDAEDPPTAFEYQGRTIAMFERGRSSFVLVDESGHPEQLAGGADRLLSRAN</sequence>
<feature type="transmembrane region" description="Helical" evidence="1">
    <location>
        <begin position="86"/>
        <end position="110"/>
    </location>
</feature>
<accession>A0A2Y9BZH4</accession>
<protein>
    <submittedName>
        <fullName evidence="2 3">Anti-sigma factor RsiW</fullName>
    </submittedName>
</protein>
<keyword evidence="1 3" id="KW-0812">Transmembrane</keyword>
<evidence type="ECO:0000313" key="4">
    <source>
        <dbReference type="Proteomes" id="UP000245839"/>
    </source>
</evidence>
<organism evidence="3 5">
    <name type="scientific">Jannaschia seohaensis</name>
    <dbReference type="NCBI Taxonomy" id="475081"/>
    <lineage>
        <taxon>Bacteria</taxon>
        <taxon>Pseudomonadati</taxon>
        <taxon>Pseudomonadota</taxon>
        <taxon>Alphaproteobacteria</taxon>
        <taxon>Rhodobacterales</taxon>
        <taxon>Roseobacteraceae</taxon>
        <taxon>Jannaschia</taxon>
    </lineage>
</organism>
<name>A0A2Y9BZH4_9RHOB</name>
<reference evidence="3 5" key="1">
    <citation type="submission" date="2016-10" db="EMBL/GenBank/DDBJ databases">
        <authorList>
            <person name="Cai Z."/>
        </authorList>
    </citation>
    <scope>NUCLEOTIDE SEQUENCE [LARGE SCALE GENOMIC DNA]</scope>
    <source>
        <strain evidence="3 5">DSM 25227</strain>
    </source>
</reference>
<dbReference type="AlphaFoldDB" id="A0A2Y9BZH4"/>
<dbReference type="Proteomes" id="UP000245839">
    <property type="component" value="Unassembled WGS sequence"/>
</dbReference>
<keyword evidence="4" id="KW-1185">Reference proteome</keyword>
<dbReference type="EMBL" id="QGDJ01000003">
    <property type="protein sequence ID" value="PWJ20316.1"/>
    <property type="molecule type" value="Genomic_DNA"/>
</dbReference>
<dbReference type="EMBL" id="UETC01000003">
    <property type="protein sequence ID" value="SSA44352.1"/>
    <property type="molecule type" value="Genomic_DNA"/>
</dbReference>
<proteinExistence type="predicted"/>
<evidence type="ECO:0000313" key="3">
    <source>
        <dbReference type="EMBL" id="SSA44352.1"/>
    </source>
</evidence>
<dbReference type="Proteomes" id="UP000251571">
    <property type="component" value="Unassembled WGS sequence"/>
</dbReference>
<evidence type="ECO:0000313" key="2">
    <source>
        <dbReference type="EMBL" id="PWJ20316.1"/>
    </source>
</evidence>
<dbReference type="RefSeq" id="WP_146204829.1">
    <property type="nucleotide sequence ID" value="NZ_QGDJ01000003.1"/>
</dbReference>
<keyword evidence="1" id="KW-0472">Membrane</keyword>
<evidence type="ECO:0000313" key="5">
    <source>
        <dbReference type="Proteomes" id="UP000251571"/>
    </source>
</evidence>
<reference evidence="2 4" key="2">
    <citation type="submission" date="2018-03" db="EMBL/GenBank/DDBJ databases">
        <title>Genomic Encyclopedia of Archaeal and Bacterial Type Strains, Phase II (KMG-II): from individual species to whole genera.</title>
        <authorList>
            <person name="Goeker M."/>
        </authorList>
    </citation>
    <scope>NUCLEOTIDE SEQUENCE [LARGE SCALE GENOMIC DNA]</scope>
    <source>
        <strain evidence="2 4">DSM 25227</strain>
    </source>
</reference>
<keyword evidence="1" id="KW-1133">Transmembrane helix</keyword>
<dbReference type="OrthoDB" id="7187254at2"/>